<keyword evidence="2" id="KW-1185">Reference proteome</keyword>
<accession>A0AAF3J9N1</accession>
<sequence length="122" mass="13542">MSSLYSSLEWIGAASRLCFSNARFNSLIFIVVLVSPVGATYSLEPRKSRLGGCEEKAEKCKETDLVYYHCCHGDCCAHFQPLPYIALWIIGASLIMFCCCGCCIRCCGCGKKDKGYRPTLPY</sequence>
<evidence type="ECO:0000313" key="2">
    <source>
        <dbReference type="Proteomes" id="UP000887575"/>
    </source>
</evidence>
<proteinExistence type="predicted"/>
<evidence type="ECO:0000313" key="3">
    <source>
        <dbReference type="WBParaSite" id="MBELARI_LOCUS505"/>
    </source>
</evidence>
<name>A0AAF3J9N1_9BILA</name>
<dbReference type="AlphaFoldDB" id="A0AAF3J9N1"/>
<evidence type="ECO:0000256" key="1">
    <source>
        <dbReference type="SAM" id="Phobius"/>
    </source>
</evidence>
<protein>
    <submittedName>
        <fullName evidence="3">Uncharacterized protein</fullName>
    </submittedName>
</protein>
<dbReference type="WBParaSite" id="MBELARI_LOCUS505">
    <property type="protein sequence ID" value="MBELARI_LOCUS505"/>
    <property type="gene ID" value="MBELARI_LOCUS505"/>
</dbReference>
<dbReference type="Proteomes" id="UP000887575">
    <property type="component" value="Unassembled WGS sequence"/>
</dbReference>
<organism evidence="2 3">
    <name type="scientific">Mesorhabditis belari</name>
    <dbReference type="NCBI Taxonomy" id="2138241"/>
    <lineage>
        <taxon>Eukaryota</taxon>
        <taxon>Metazoa</taxon>
        <taxon>Ecdysozoa</taxon>
        <taxon>Nematoda</taxon>
        <taxon>Chromadorea</taxon>
        <taxon>Rhabditida</taxon>
        <taxon>Rhabditina</taxon>
        <taxon>Rhabditomorpha</taxon>
        <taxon>Rhabditoidea</taxon>
        <taxon>Rhabditidae</taxon>
        <taxon>Mesorhabditinae</taxon>
        <taxon>Mesorhabditis</taxon>
    </lineage>
</organism>
<feature type="transmembrane region" description="Helical" evidence="1">
    <location>
        <begin position="24"/>
        <end position="43"/>
    </location>
</feature>
<feature type="transmembrane region" description="Helical" evidence="1">
    <location>
        <begin position="85"/>
        <end position="107"/>
    </location>
</feature>
<keyword evidence="1" id="KW-0472">Membrane</keyword>
<keyword evidence="1" id="KW-1133">Transmembrane helix</keyword>
<reference evidence="3" key="1">
    <citation type="submission" date="2024-02" db="UniProtKB">
        <authorList>
            <consortium name="WormBaseParasite"/>
        </authorList>
    </citation>
    <scope>IDENTIFICATION</scope>
</reference>
<keyword evidence="1" id="KW-0812">Transmembrane</keyword>